<evidence type="ECO:0000313" key="11">
    <source>
        <dbReference type="Proteomes" id="UP000092600"/>
    </source>
</evidence>
<feature type="domain" description="Calmodulin binding protein C-terminal" evidence="9">
    <location>
        <begin position="28"/>
        <end position="88"/>
    </location>
</feature>
<dbReference type="GO" id="GO:0003700">
    <property type="term" value="F:DNA-binding transcription factor activity"/>
    <property type="evidence" value="ECO:0007669"/>
    <property type="project" value="TreeGrafter"/>
</dbReference>
<dbReference type="EMBL" id="LSRQ01002203">
    <property type="protein sequence ID" value="OAY75136.1"/>
    <property type="molecule type" value="Genomic_DNA"/>
</dbReference>
<evidence type="ECO:0000256" key="7">
    <source>
        <dbReference type="ARBA" id="ARBA00023242"/>
    </source>
</evidence>
<proteinExistence type="inferred from homology"/>
<dbReference type="Pfam" id="PF20452">
    <property type="entry name" value="Calmod_bind_C"/>
    <property type="match status" value="1"/>
</dbReference>
<dbReference type="InterPro" id="IPR046829">
    <property type="entry name" value="Calmod_bind_C"/>
</dbReference>
<comment type="caution">
    <text evidence="10">The sequence shown here is derived from an EMBL/GenBank/DDBJ whole genome shotgun (WGS) entry which is preliminary data.</text>
</comment>
<feature type="domain" description="Calmodulin binding protein central" evidence="8">
    <location>
        <begin position="2"/>
        <end position="23"/>
    </location>
</feature>
<dbReference type="Proteomes" id="UP000092600">
    <property type="component" value="Unassembled WGS sequence"/>
</dbReference>
<dbReference type="Pfam" id="PF20451">
    <property type="entry name" value="Calmod_bind_M"/>
    <property type="match status" value="1"/>
</dbReference>
<comment type="subcellular location">
    <subcellularLocation>
        <location evidence="1">Nucleus</location>
    </subcellularLocation>
</comment>
<dbReference type="InterPro" id="IPR046830">
    <property type="entry name" value="Calmod_bind_M"/>
</dbReference>
<keyword evidence="5" id="KW-0010">Activator</keyword>
<dbReference type="GO" id="GO:0005634">
    <property type="term" value="C:nucleus"/>
    <property type="evidence" value="ECO:0007669"/>
    <property type="project" value="UniProtKB-SubCell"/>
</dbReference>
<dbReference type="GO" id="GO:0080142">
    <property type="term" value="P:regulation of salicylic acid biosynthetic process"/>
    <property type="evidence" value="ECO:0007669"/>
    <property type="project" value="TreeGrafter"/>
</dbReference>
<sequence>MQILGSGMSAKMWEATVEHARTCVLTEQLHIYYHPDGENKSGVVFNVVGEVMGLVCDQRFLPIRDLEDKEKEEARVVVKLAYQHWSSVLACDARDLLGKHLHSFQSATESPGAISGFSSPWSRLIALI</sequence>
<evidence type="ECO:0000256" key="2">
    <source>
        <dbReference type="ARBA" id="ARBA00007214"/>
    </source>
</evidence>
<accession>A0A199VE33</accession>
<dbReference type="AlphaFoldDB" id="A0A199VE33"/>
<dbReference type="GO" id="GO:0043565">
    <property type="term" value="F:sequence-specific DNA binding"/>
    <property type="evidence" value="ECO:0007669"/>
    <property type="project" value="TreeGrafter"/>
</dbReference>
<evidence type="ECO:0000256" key="5">
    <source>
        <dbReference type="ARBA" id="ARBA00023159"/>
    </source>
</evidence>
<evidence type="ECO:0000313" key="10">
    <source>
        <dbReference type="EMBL" id="OAY75136.1"/>
    </source>
</evidence>
<dbReference type="InterPro" id="IPR012416">
    <property type="entry name" value="CBP60"/>
</dbReference>
<comment type="similarity">
    <text evidence="2">Belongs to the plant ACBP60 protein family.</text>
</comment>
<evidence type="ECO:0000256" key="3">
    <source>
        <dbReference type="ARBA" id="ARBA00023015"/>
    </source>
</evidence>
<reference evidence="10 11" key="1">
    <citation type="journal article" date="2016" name="DNA Res.">
        <title>The draft genome of MD-2 pineapple using hybrid error correction of long reads.</title>
        <authorList>
            <person name="Redwan R.M."/>
            <person name="Saidin A."/>
            <person name="Kumar S.V."/>
        </authorList>
    </citation>
    <scope>NUCLEOTIDE SEQUENCE [LARGE SCALE GENOMIC DNA]</scope>
    <source>
        <strain evidence="11">cv. MD2</strain>
        <tissue evidence="10">Leaf</tissue>
    </source>
</reference>
<evidence type="ECO:0000256" key="6">
    <source>
        <dbReference type="ARBA" id="ARBA00023163"/>
    </source>
</evidence>
<keyword evidence="6" id="KW-0804">Transcription</keyword>
<keyword evidence="3" id="KW-0805">Transcription regulation</keyword>
<dbReference type="GO" id="GO:0005516">
    <property type="term" value="F:calmodulin binding"/>
    <property type="evidence" value="ECO:0007669"/>
    <property type="project" value="InterPro"/>
</dbReference>
<dbReference type="PANTHER" id="PTHR31713">
    <property type="entry name" value="OS02G0177800 PROTEIN"/>
    <property type="match status" value="1"/>
</dbReference>
<gene>
    <name evidence="10" type="ORF">ACMD2_25865</name>
</gene>
<dbReference type="PANTHER" id="PTHR31713:SF14">
    <property type="entry name" value="CALMODULIN-BINDING PROTEIN 60 A"/>
    <property type="match status" value="1"/>
</dbReference>
<name>A0A199VE33_ANACO</name>
<evidence type="ECO:0000259" key="8">
    <source>
        <dbReference type="Pfam" id="PF20451"/>
    </source>
</evidence>
<evidence type="ECO:0000256" key="4">
    <source>
        <dbReference type="ARBA" id="ARBA00023125"/>
    </source>
</evidence>
<keyword evidence="4" id="KW-0238">DNA-binding</keyword>
<evidence type="ECO:0000259" key="9">
    <source>
        <dbReference type="Pfam" id="PF20452"/>
    </source>
</evidence>
<protein>
    <submittedName>
        <fullName evidence="10">Calmodulin-binding protein 60 A</fullName>
    </submittedName>
</protein>
<keyword evidence="7" id="KW-0539">Nucleus</keyword>
<evidence type="ECO:0000256" key="1">
    <source>
        <dbReference type="ARBA" id="ARBA00004123"/>
    </source>
</evidence>
<dbReference type="STRING" id="4615.A0A199VE33"/>
<organism evidence="10 11">
    <name type="scientific">Ananas comosus</name>
    <name type="common">Pineapple</name>
    <name type="synonym">Ananas ananas</name>
    <dbReference type="NCBI Taxonomy" id="4615"/>
    <lineage>
        <taxon>Eukaryota</taxon>
        <taxon>Viridiplantae</taxon>
        <taxon>Streptophyta</taxon>
        <taxon>Embryophyta</taxon>
        <taxon>Tracheophyta</taxon>
        <taxon>Spermatophyta</taxon>
        <taxon>Magnoliopsida</taxon>
        <taxon>Liliopsida</taxon>
        <taxon>Poales</taxon>
        <taxon>Bromeliaceae</taxon>
        <taxon>Bromelioideae</taxon>
        <taxon>Ananas</taxon>
    </lineage>
</organism>